<evidence type="ECO:0000256" key="3">
    <source>
        <dbReference type="ARBA" id="ARBA00022679"/>
    </source>
</evidence>
<keyword evidence="5" id="KW-0294">Fucose metabolism</keyword>
<evidence type="ECO:0000256" key="4">
    <source>
        <dbReference type="ARBA" id="ARBA00022824"/>
    </source>
</evidence>
<accession>A0AAD7J8H6</accession>
<evidence type="ECO:0000313" key="9">
    <source>
        <dbReference type="EMBL" id="KAJ7757449.1"/>
    </source>
</evidence>
<comment type="similarity">
    <text evidence="7">Belongs to the glycosyltransferase 68 family.</text>
</comment>
<keyword evidence="6" id="KW-0119">Carbohydrate metabolism</keyword>
<comment type="pathway">
    <text evidence="2">Protein modification; protein glycosylation.</text>
</comment>
<dbReference type="PANTHER" id="PTHR13398">
    <property type="entry name" value="GDP-FUCOSE PROTEIN O-FUCOSYLTRANSFERASE 2"/>
    <property type="match status" value="1"/>
</dbReference>
<evidence type="ECO:0000256" key="1">
    <source>
        <dbReference type="ARBA" id="ARBA00004240"/>
    </source>
</evidence>
<sequence length="466" mass="52723">MQLLARRRFVLSTLICGSVLGGLLCKCILLQSQESSLKLVESAEPDPELNSLPSSDYPVEHPQIEQNPLHPFASLRGPPTPSFKDNLRNETKYVTSWGSSAGWTNDVISFINLLYLAVITDRTAILPVFVSTHLPGHAPGLVFSDAFDLPRLRRALGRPILEWQEIKEPGSKVVDDLGCWNVWGSVQYNDPNPRHSHVPSLLNIDISYTKTPSWVKMVPNYEHDQHSTFWSLAALAFPNARKSNIVPALPSPRLKRSLEPDDQLLCFDFLYYVAAQEPFEIGLDYSPGWRYVGQYMRWTEALERLADQYVRLALGVADHQPIPSFITVHARREDFAGWCSGFTTEECFAPLSAIDRRVQEVKAEILQRKGIEVEHVIITSDEQNRTWWNQVEEMGWRTPDHVKLKTEETHGIWYPVLIDAVIQSQGAGFVGTLQSTFSIISARRVDSWNDGPVRMVAWGRPGADDH</sequence>
<organism evidence="9 10">
    <name type="scientific">Mycena metata</name>
    <dbReference type="NCBI Taxonomy" id="1033252"/>
    <lineage>
        <taxon>Eukaryota</taxon>
        <taxon>Fungi</taxon>
        <taxon>Dikarya</taxon>
        <taxon>Basidiomycota</taxon>
        <taxon>Agaricomycotina</taxon>
        <taxon>Agaricomycetes</taxon>
        <taxon>Agaricomycetidae</taxon>
        <taxon>Agaricales</taxon>
        <taxon>Marasmiineae</taxon>
        <taxon>Mycenaceae</taxon>
        <taxon>Mycena</taxon>
    </lineage>
</organism>
<dbReference type="Gene3D" id="3.40.50.11350">
    <property type="match status" value="1"/>
</dbReference>
<comment type="subcellular location">
    <subcellularLocation>
        <location evidence="1">Endoplasmic reticulum</location>
    </subcellularLocation>
</comment>
<name>A0AAD7J8H6_9AGAR</name>
<dbReference type="InterPro" id="IPR019378">
    <property type="entry name" value="GDP-Fuc_O-FucTrfase"/>
</dbReference>
<dbReference type="PANTHER" id="PTHR13398:SF0">
    <property type="entry name" value="GDP-FUCOSE PROTEIN O-FUCOSYLTRANSFERASE 2"/>
    <property type="match status" value="1"/>
</dbReference>
<reference evidence="9" key="1">
    <citation type="submission" date="2023-03" db="EMBL/GenBank/DDBJ databases">
        <title>Massive genome expansion in bonnet fungi (Mycena s.s.) driven by repeated elements and novel gene families across ecological guilds.</title>
        <authorList>
            <consortium name="Lawrence Berkeley National Laboratory"/>
            <person name="Harder C.B."/>
            <person name="Miyauchi S."/>
            <person name="Viragh M."/>
            <person name="Kuo A."/>
            <person name="Thoen E."/>
            <person name="Andreopoulos B."/>
            <person name="Lu D."/>
            <person name="Skrede I."/>
            <person name="Drula E."/>
            <person name="Henrissat B."/>
            <person name="Morin E."/>
            <person name="Kohler A."/>
            <person name="Barry K."/>
            <person name="LaButti K."/>
            <person name="Morin E."/>
            <person name="Salamov A."/>
            <person name="Lipzen A."/>
            <person name="Mereny Z."/>
            <person name="Hegedus B."/>
            <person name="Baldrian P."/>
            <person name="Stursova M."/>
            <person name="Weitz H."/>
            <person name="Taylor A."/>
            <person name="Grigoriev I.V."/>
            <person name="Nagy L.G."/>
            <person name="Martin F."/>
            <person name="Kauserud H."/>
        </authorList>
    </citation>
    <scope>NUCLEOTIDE SEQUENCE</scope>
    <source>
        <strain evidence="9">CBHHK182m</strain>
    </source>
</reference>
<dbReference type="EMBL" id="JARKIB010000044">
    <property type="protein sequence ID" value="KAJ7757449.1"/>
    <property type="molecule type" value="Genomic_DNA"/>
</dbReference>
<dbReference type="Pfam" id="PF10250">
    <property type="entry name" value="O-FucT"/>
    <property type="match status" value="1"/>
</dbReference>
<dbReference type="GO" id="GO:0046922">
    <property type="term" value="F:peptide-O-fucosyltransferase activity"/>
    <property type="evidence" value="ECO:0007669"/>
    <property type="project" value="InterPro"/>
</dbReference>
<comment type="caution">
    <text evidence="9">The sequence shown here is derived from an EMBL/GenBank/DDBJ whole genome shotgun (WGS) entry which is preliminary data.</text>
</comment>
<evidence type="ECO:0000256" key="8">
    <source>
        <dbReference type="ARBA" id="ARBA00026232"/>
    </source>
</evidence>
<dbReference type="GO" id="GO:0006004">
    <property type="term" value="P:fucose metabolic process"/>
    <property type="evidence" value="ECO:0007669"/>
    <property type="project" value="UniProtKB-KW"/>
</dbReference>
<protein>
    <recommendedName>
        <fullName evidence="8">GDP-fucose protein O-fucosyltransferase 2</fullName>
    </recommendedName>
</protein>
<evidence type="ECO:0000256" key="6">
    <source>
        <dbReference type="ARBA" id="ARBA00023277"/>
    </source>
</evidence>
<gene>
    <name evidence="9" type="ORF">B0H16DRAFT_1885485</name>
</gene>
<keyword evidence="4" id="KW-0256">Endoplasmic reticulum</keyword>
<evidence type="ECO:0000256" key="7">
    <source>
        <dbReference type="ARBA" id="ARBA00025803"/>
    </source>
</evidence>
<dbReference type="GO" id="GO:0005783">
    <property type="term" value="C:endoplasmic reticulum"/>
    <property type="evidence" value="ECO:0007669"/>
    <property type="project" value="UniProtKB-SubCell"/>
</dbReference>
<dbReference type="InterPro" id="IPR045130">
    <property type="entry name" value="OFUT2-like"/>
</dbReference>
<keyword evidence="3" id="KW-0808">Transferase</keyword>
<dbReference type="CDD" id="cd11296">
    <property type="entry name" value="O-FucT_like"/>
    <property type="match status" value="1"/>
</dbReference>
<evidence type="ECO:0000313" key="10">
    <source>
        <dbReference type="Proteomes" id="UP001215598"/>
    </source>
</evidence>
<proteinExistence type="inferred from homology"/>
<dbReference type="Proteomes" id="UP001215598">
    <property type="component" value="Unassembled WGS sequence"/>
</dbReference>
<dbReference type="AlphaFoldDB" id="A0AAD7J8H6"/>
<evidence type="ECO:0000256" key="2">
    <source>
        <dbReference type="ARBA" id="ARBA00004922"/>
    </source>
</evidence>
<keyword evidence="10" id="KW-1185">Reference proteome</keyword>
<evidence type="ECO:0000256" key="5">
    <source>
        <dbReference type="ARBA" id="ARBA00023253"/>
    </source>
</evidence>